<gene>
    <name evidence="1" type="ORF">PCAMFM013_S026g000020</name>
</gene>
<keyword evidence="2" id="KW-1185">Reference proteome</keyword>
<protein>
    <submittedName>
        <fullName evidence="1">Str. FM013</fullName>
    </submittedName>
</protein>
<dbReference type="Proteomes" id="UP000053732">
    <property type="component" value="Unassembled WGS sequence"/>
</dbReference>
<evidence type="ECO:0000313" key="1">
    <source>
        <dbReference type="EMBL" id="CRL28155.1"/>
    </source>
</evidence>
<evidence type="ECO:0000313" key="2">
    <source>
        <dbReference type="Proteomes" id="UP000053732"/>
    </source>
</evidence>
<sequence length="91" mass="10142">MINRLFSDKRTLKENQGQVMLRQCFFHVALLGQRDPSFSTTLRSPQGTKLGDPYVLDMKFLGSAGTPGKNASLNQGSVARHEKALCHRHTV</sequence>
<dbReference type="EMBL" id="HG793159">
    <property type="protein sequence ID" value="CRL28155.1"/>
    <property type="molecule type" value="Genomic_DNA"/>
</dbReference>
<organism evidence="1 2">
    <name type="scientific">Penicillium camemberti (strain FM 013)</name>
    <dbReference type="NCBI Taxonomy" id="1429867"/>
    <lineage>
        <taxon>Eukaryota</taxon>
        <taxon>Fungi</taxon>
        <taxon>Dikarya</taxon>
        <taxon>Ascomycota</taxon>
        <taxon>Pezizomycotina</taxon>
        <taxon>Eurotiomycetes</taxon>
        <taxon>Eurotiomycetidae</taxon>
        <taxon>Eurotiales</taxon>
        <taxon>Aspergillaceae</taxon>
        <taxon>Penicillium</taxon>
    </lineage>
</organism>
<accession>A0A0G4PP40</accession>
<dbReference type="AlphaFoldDB" id="A0A0G4PP40"/>
<proteinExistence type="predicted"/>
<reference evidence="1 2" key="1">
    <citation type="journal article" date="2014" name="Nat. Commun.">
        <title>Multiple recent horizontal transfers of a large genomic region in cheese making fungi.</title>
        <authorList>
            <person name="Cheeseman K."/>
            <person name="Ropars J."/>
            <person name="Renault P."/>
            <person name="Dupont J."/>
            <person name="Gouzy J."/>
            <person name="Branca A."/>
            <person name="Abraham A.L."/>
            <person name="Ceppi M."/>
            <person name="Conseiller E."/>
            <person name="Debuchy R."/>
            <person name="Malagnac F."/>
            <person name="Goarin A."/>
            <person name="Silar P."/>
            <person name="Lacoste S."/>
            <person name="Sallet E."/>
            <person name="Bensimon A."/>
            <person name="Giraud T."/>
            <person name="Brygoo Y."/>
        </authorList>
    </citation>
    <scope>NUCLEOTIDE SEQUENCE [LARGE SCALE GENOMIC DNA]</scope>
    <source>
        <strain evidence="2">FM 013</strain>
    </source>
</reference>
<name>A0A0G4PP40_PENC3</name>